<accession>A0A6G3XDF7</accession>
<sequence>MVSSNSVDELRNLLGPTAEQHGIDVEQRHLNSFFEQLRLLSGNLAFKLASTAPNQRTEVLGLSLARLYLDYQGALHNQVVVPLDAHPELYTEARRQSRELGESLS</sequence>
<proteinExistence type="predicted"/>
<gene>
    <name evidence="1" type="ORF">G3M58_55360</name>
</gene>
<protein>
    <submittedName>
        <fullName evidence="1">Uncharacterized protein</fullName>
    </submittedName>
</protein>
<name>A0A6G3XDF7_9ACTN</name>
<feature type="non-terminal residue" evidence="1">
    <location>
        <position position="105"/>
    </location>
</feature>
<dbReference type="AlphaFoldDB" id="A0A6G3XDF7"/>
<comment type="caution">
    <text evidence="1">The sequence shown here is derived from an EMBL/GenBank/DDBJ whole genome shotgun (WGS) entry which is preliminary data.</text>
</comment>
<evidence type="ECO:0000313" key="1">
    <source>
        <dbReference type="EMBL" id="NEE15632.1"/>
    </source>
</evidence>
<dbReference type="EMBL" id="JAAGMN010005744">
    <property type="protein sequence ID" value="NEE15632.1"/>
    <property type="molecule type" value="Genomic_DNA"/>
</dbReference>
<reference evidence="1" key="1">
    <citation type="submission" date="2020-01" db="EMBL/GenBank/DDBJ databases">
        <title>Insect and environment-associated Actinomycetes.</title>
        <authorList>
            <person name="Currrie C."/>
            <person name="Chevrette M."/>
            <person name="Carlson C."/>
            <person name="Stubbendieck R."/>
            <person name="Wendt-Pienkowski E."/>
        </authorList>
    </citation>
    <scope>NUCLEOTIDE SEQUENCE</scope>
    <source>
        <strain evidence="1">SID7499</strain>
    </source>
</reference>
<organism evidence="1">
    <name type="scientific">Streptomyces sp. SID7499</name>
    <dbReference type="NCBI Taxonomy" id="2706086"/>
    <lineage>
        <taxon>Bacteria</taxon>
        <taxon>Bacillati</taxon>
        <taxon>Actinomycetota</taxon>
        <taxon>Actinomycetes</taxon>
        <taxon>Kitasatosporales</taxon>
        <taxon>Streptomycetaceae</taxon>
        <taxon>Streptomyces</taxon>
    </lineage>
</organism>